<evidence type="ECO:0000313" key="2">
    <source>
        <dbReference type="EMBL" id="MFB9908518.1"/>
    </source>
</evidence>
<sequence length="319" mass="34631">MRTARSSVLAALLVSLVASFTAVLPASATAALPAGMSRFVVAVGGLSTGSTSNWVRLANYSLTASGSVTESHFHWSQKNRVKRSYTGVTGKDCVARACQVQTANGFQAGSPPQKLSGKYTVNGSVLRITWATAGWEEWTISQPIPGKLAKLVFRGSSFKATHGYGYGSNARWDQRASMAKIAAADHSAFEHQYHLWKTNAGKPYLDEGSGSPFWMRDWKKCSSSRCLGGKTPSTQYYLSTANASATDRRDTIWHWRTALADGRGEHCYTGNSHVKPMMQIIDSDGNFHGWVAVEASLNQSSPSEGRSADDLGVFRISRY</sequence>
<comment type="caution">
    <text evidence="2">The sequence shown here is derived from an EMBL/GenBank/DDBJ whole genome shotgun (WGS) entry which is preliminary data.</text>
</comment>
<organism evidence="2 3">
    <name type="scientific">Allokutzneria oryzae</name>
    <dbReference type="NCBI Taxonomy" id="1378989"/>
    <lineage>
        <taxon>Bacteria</taxon>
        <taxon>Bacillati</taxon>
        <taxon>Actinomycetota</taxon>
        <taxon>Actinomycetes</taxon>
        <taxon>Pseudonocardiales</taxon>
        <taxon>Pseudonocardiaceae</taxon>
        <taxon>Allokutzneria</taxon>
    </lineage>
</organism>
<dbReference type="EMBL" id="JBHLZU010000027">
    <property type="protein sequence ID" value="MFB9908518.1"/>
    <property type="molecule type" value="Genomic_DNA"/>
</dbReference>
<evidence type="ECO:0000256" key="1">
    <source>
        <dbReference type="SAM" id="SignalP"/>
    </source>
</evidence>
<proteinExistence type="predicted"/>
<name>A0ABV6A803_9PSEU</name>
<keyword evidence="1" id="KW-0732">Signal</keyword>
<feature type="signal peptide" evidence="1">
    <location>
        <begin position="1"/>
        <end position="30"/>
    </location>
</feature>
<dbReference type="Proteomes" id="UP001589693">
    <property type="component" value="Unassembled WGS sequence"/>
</dbReference>
<gene>
    <name evidence="2" type="ORF">ACFFQA_31665</name>
</gene>
<accession>A0ABV6A803</accession>
<protein>
    <submittedName>
        <fullName evidence="2">Uncharacterized protein</fullName>
    </submittedName>
</protein>
<dbReference type="RefSeq" id="WP_377860299.1">
    <property type="nucleotide sequence ID" value="NZ_JBHLZU010000027.1"/>
</dbReference>
<feature type="chain" id="PRO_5045572561" evidence="1">
    <location>
        <begin position="31"/>
        <end position="319"/>
    </location>
</feature>
<keyword evidence="3" id="KW-1185">Reference proteome</keyword>
<reference evidence="2 3" key="1">
    <citation type="submission" date="2024-09" db="EMBL/GenBank/DDBJ databases">
        <authorList>
            <person name="Sun Q."/>
            <person name="Mori K."/>
        </authorList>
    </citation>
    <scope>NUCLEOTIDE SEQUENCE [LARGE SCALE GENOMIC DNA]</scope>
    <source>
        <strain evidence="2 3">TBRC 7907</strain>
    </source>
</reference>
<evidence type="ECO:0000313" key="3">
    <source>
        <dbReference type="Proteomes" id="UP001589693"/>
    </source>
</evidence>